<dbReference type="Proteomes" id="UP001362999">
    <property type="component" value="Unassembled WGS sequence"/>
</dbReference>
<organism evidence="2 3">
    <name type="scientific">Favolaschia claudopus</name>
    <dbReference type="NCBI Taxonomy" id="2862362"/>
    <lineage>
        <taxon>Eukaryota</taxon>
        <taxon>Fungi</taxon>
        <taxon>Dikarya</taxon>
        <taxon>Basidiomycota</taxon>
        <taxon>Agaricomycotina</taxon>
        <taxon>Agaricomycetes</taxon>
        <taxon>Agaricomycetidae</taxon>
        <taxon>Agaricales</taxon>
        <taxon>Marasmiineae</taxon>
        <taxon>Mycenaceae</taxon>
        <taxon>Favolaschia</taxon>
    </lineage>
</organism>
<feature type="non-terminal residue" evidence="2">
    <location>
        <position position="475"/>
    </location>
</feature>
<reference evidence="2 3" key="1">
    <citation type="journal article" date="2024" name="J Genomics">
        <title>Draft genome sequencing and assembly of Favolaschia claudopus CIRM-BRFM 2984 isolated from oak limbs.</title>
        <authorList>
            <person name="Navarro D."/>
            <person name="Drula E."/>
            <person name="Chaduli D."/>
            <person name="Cazenave R."/>
            <person name="Ahrendt S."/>
            <person name="Wang J."/>
            <person name="Lipzen A."/>
            <person name="Daum C."/>
            <person name="Barry K."/>
            <person name="Grigoriev I.V."/>
            <person name="Favel A."/>
            <person name="Rosso M.N."/>
            <person name="Martin F."/>
        </authorList>
    </citation>
    <scope>NUCLEOTIDE SEQUENCE [LARGE SCALE GENOMIC DNA]</scope>
    <source>
        <strain evidence="2 3">CIRM-BRFM 2984</strain>
    </source>
</reference>
<feature type="region of interest" description="Disordered" evidence="1">
    <location>
        <begin position="404"/>
        <end position="475"/>
    </location>
</feature>
<sequence length="475" mass="50682">MFTDDDEDGSNVAALQQALELAAGGTESKAHSRLGSLDLDRQPPQPSMFSPNGPPRFEPLGPDDVFDVFDLELTFHVGGKEAGIDVRYRSSDSSSARPTFKIQKKTKAHFLGKKNMTVEVSRNLAWDPATATATNNGSKGYTTAFTAKDQSPRNVSLLSTNSVLAHTAVGSVVDVSTSCGSYDPSNAPLRENSAHHFFNLKLNTSCMPDAPSPQQQNSSRKRGGNHGTATPVPPPTPAHARPYVGGGHFLFDSASHGRTDLLTTLYCTGYDQRPHSRPGDIAVAELRVRPASSGGGGGAQQPPAPAPWMRFFKERHASLHIARRGLEACMTGMHVRMQVPSVETQGRSAVLARGQAMEIVLAVFGTALLAVEHEGIEHKRWAWLFRPNAGLGNMKNNANLPGPLFGLGTSPAPTVAEDPGLATPDPDGEDGHSDDSAQSPSPSSPRFATFEQHRGPPLFPPPPPKGKVYTPSISE</sequence>
<dbReference type="EMBL" id="JAWWNJ010000019">
    <property type="protein sequence ID" value="KAK7035706.1"/>
    <property type="molecule type" value="Genomic_DNA"/>
</dbReference>
<dbReference type="AlphaFoldDB" id="A0AAW0C948"/>
<evidence type="ECO:0000256" key="1">
    <source>
        <dbReference type="SAM" id="MobiDB-lite"/>
    </source>
</evidence>
<protein>
    <submittedName>
        <fullName evidence="2">Uncharacterized protein</fullName>
    </submittedName>
</protein>
<feature type="compositionally biased region" description="Polar residues" evidence="1">
    <location>
        <begin position="205"/>
        <end position="218"/>
    </location>
</feature>
<proteinExistence type="predicted"/>
<evidence type="ECO:0000313" key="2">
    <source>
        <dbReference type="EMBL" id="KAK7035706.1"/>
    </source>
</evidence>
<evidence type="ECO:0000313" key="3">
    <source>
        <dbReference type="Proteomes" id="UP001362999"/>
    </source>
</evidence>
<comment type="caution">
    <text evidence="2">The sequence shown here is derived from an EMBL/GenBank/DDBJ whole genome shotgun (WGS) entry which is preliminary data.</text>
</comment>
<feature type="region of interest" description="Disordered" evidence="1">
    <location>
        <begin position="205"/>
        <end position="243"/>
    </location>
</feature>
<feature type="compositionally biased region" description="Low complexity" evidence="1">
    <location>
        <begin position="436"/>
        <end position="445"/>
    </location>
</feature>
<name>A0AAW0C948_9AGAR</name>
<keyword evidence="3" id="KW-1185">Reference proteome</keyword>
<gene>
    <name evidence="2" type="ORF">R3P38DRAFT_3483673</name>
</gene>
<accession>A0AAW0C948</accession>
<feature type="region of interest" description="Disordered" evidence="1">
    <location>
        <begin position="23"/>
        <end position="56"/>
    </location>
</feature>